<dbReference type="SUPFAM" id="SSF51905">
    <property type="entry name" value="FAD/NAD(P)-binding domain"/>
    <property type="match status" value="1"/>
</dbReference>
<dbReference type="GO" id="GO:0004497">
    <property type="term" value="F:monooxygenase activity"/>
    <property type="evidence" value="ECO:0007669"/>
    <property type="project" value="TreeGrafter"/>
</dbReference>
<gene>
    <name evidence="3" type="ORF">E6H04_12420</name>
</gene>
<organism evidence="3 4">
    <name type="scientific">Candidatus Segetimicrobium genomatis</name>
    <dbReference type="NCBI Taxonomy" id="2569760"/>
    <lineage>
        <taxon>Bacteria</taxon>
        <taxon>Bacillati</taxon>
        <taxon>Candidatus Sysuimicrobiota</taxon>
        <taxon>Candidatus Sysuimicrobiia</taxon>
        <taxon>Candidatus Sysuimicrobiales</taxon>
        <taxon>Candidatus Segetimicrobiaceae</taxon>
        <taxon>Candidatus Segetimicrobium</taxon>
    </lineage>
</organism>
<evidence type="ECO:0000313" key="3">
    <source>
        <dbReference type="EMBL" id="TMI78457.1"/>
    </source>
</evidence>
<dbReference type="Pfam" id="PF07992">
    <property type="entry name" value="Pyr_redox_2"/>
    <property type="match status" value="1"/>
</dbReference>
<dbReference type="InterPro" id="IPR050982">
    <property type="entry name" value="Auxin_biosynth/cation_transpt"/>
</dbReference>
<proteinExistence type="predicted"/>
<dbReference type="PRINTS" id="PR00368">
    <property type="entry name" value="FADPNR"/>
</dbReference>
<accession>A0A537J4M1</accession>
<evidence type="ECO:0000256" key="1">
    <source>
        <dbReference type="ARBA" id="ARBA00023002"/>
    </source>
</evidence>
<name>A0A537J4M1_9BACT</name>
<dbReference type="PANTHER" id="PTHR43539">
    <property type="entry name" value="FLAVIN-BINDING MONOOXYGENASE-LIKE PROTEIN (AFU_ORTHOLOGUE AFUA_4G09220)"/>
    <property type="match status" value="1"/>
</dbReference>
<evidence type="ECO:0000313" key="4">
    <source>
        <dbReference type="Proteomes" id="UP000320048"/>
    </source>
</evidence>
<dbReference type="GO" id="GO:0050660">
    <property type="term" value="F:flavin adenine dinucleotide binding"/>
    <property type="evidence" value="ECO:0007669"/>
    <property type="project" value="TreeGrafter"/>
</dbReference>
<reference evidence="3 4" key="1">
    <citation type="journal article" date="2019" name="Nat. Microbiol.">
        <title>Mediterranean grassland soil C-N compound turnover is dependent on rainfall and depth, and is mediated by genomically divergent microorganisms.</title>
        <authorList>
            <person name="Diamond S."/>
            <person name="Andeer P.F."/>
            <person name="Li Z."/>
            <person name="Crits-Christoph A."/>
            <person name="Burstein D."/>
            <person name="Anantharaman K."/>
            <person name="Lane K.R."/>
            <person name="Thomas B.C."/>
            <person name="Pan C."/>
            <person name="Northen T.R."/>
            <person name="Banfield J.F."/>
        </authorList>
    </citation>
    <scope>NUCLEOTIDE SEQUENCE [LARGE SCALE GENOMIC DNA]</scope>
    <source>
        <strain evidence="3">NP_7</strain>
    </source>
</reference>
<dbReference type="AlphaFoldDB" id="A0A537J4M1"/>
<dbReference type="PRINTS" id="PR00411">
    <property type="entry name" value="PNDRDTASEI"/>
</dbReference>
<feature type="domain" description="FAD/NAD(P)-binding" evidence="2">
    <location>
        <begin position="5"/>
        <end position="207"/>
    </location>
</feature>
<sequence>MTTCHVTIVGAGPYGLSAAAHLRANKGLEVRVFGEPMGFWARYMPVGMLLRSNWTATRIADPSHSLTLEAYQAASGNHLAAPVPLDRFIQYGLWYQRQVAPDLDQRKIACLESDPVGFRITLTDGSVMLSRRVVVAAGIGPFAWRPPEFEGLAPSLASHSSEHHDLSRFAGRRLVVIGAGQSALESAALLHEGGAEVEIIARSRRIQWLQGWTSKRLHHRLGSLTSRLLYAPTDVGPAGISQIMARPDLLRQLPRRLQGWLWKRSVRPAGARWLVSRLRHVPIRLGRSVRSVASVGEQVKIRLDDGSERTVDHVLLGTGYRVNVSKYEFLAPGLVRLIRCTNGYPCLHDGLETSVPGLHILGAPAAWSFGPLMQFVSGTQYASQSLTRYITGHDANSMHREGSS</sequence>
<keyword evidence="1" id="KW-0560">Oxidoreductase</keyword>
<dbReference type="InterPro" id="IPR036188">
    <property type="entry name" value="FAD/NAD-bd_sf"/>
</dbReference>
<dbReference type="Proteomes" id="UP000320048">
    <property type="component" value="Unassembled WGS sequence"/>
</dbReference>
<comment type="caution">
    <text evidence="3">The sequence shown here is derived from an EMBL/GenBank/DDBJ whole genome shotgun (WGS) entry which is preliminary data.</text>
</comment>
<dbReference type="Gene3D" id="3.50.50.60">
    <property type="entry name" value="FAD/NAD(P)-binding domain"/>
    <property type="match status" value="1"/>
</dbReference>
<dbReference type="InterPro" id="IPR023753">
    <property type="entry name" value="FAD/NAD-binding_dom"/>
</dbReference>
<dbReference type="PANTHER" id="PTHR43539:SF91">
    <property type="entry name" value="FAD-DEPENDENT URATE HYDROXYLASE"/>
    <property type="match status" value="1"/>
</dbReference>
<protein>
    <submittedName>
        <fullName evidence="3">Lysine N(6)-hydroxylase/L-ornithine N(5)-oxygenase family protein</fullName>
    </submittedName>
</protein>
<evidence type="ECO:0000259" key="2">
    <source>
        <dbReference type="Pfam" id="PF07992"/>
    </source>
</evidence>
<dbReference type="EMBL" id="VBAO01000373">
    <property type="protein sequence ID" value="TMI78457.1"/>
    <property type="molecule type" value="Genomic_DNA"/>
</dbReference>